<dbReference type="Gene3D" id="1.10.10.10">
    <property type="entry name" value="Winged helix-like DNA-binding domain superfamily/Winged helix DNA-binding domain"/>
    <property type="match status" value="1"/>
</dbReference>
<dbReference type="EMBL" id="JAVREY010000039">
    <property type="protein sequence ID" value="MDT0466590.1"/>
    <property type="molecule type" value="Genomic_DNA"/>
</dbReference>
<dbReference type="Proteomes" id="UP001183809">
    <property type="component" value="Unassembled WGS sequence"/>
</dbReference>
<dbReference type="SUPFAM" id="SSF52172">
    <property type="entry name" value="CheY-like"/>
    <property type="match status" value="1"/>
</dbReference>
<keyword evidence="3" id="KW-1185">Reference proteome</keyword>
<dbReference type="InterPro" id="IPR005561">
    <property type="entry name" value="ANTAR"/>
</dbReference>
<comment type="caution">
    <text evidence="2">The sequence shown here is derived from an EMBL/GenBank/DDBJ whole genome shotgun (WGS) entry which is preliminary data.</text>
</comment>
<protein>
    <submittedName>
        <fullName evidence="2">ANTAR domain-containing protein</fullName>
    </submittedName>
</protein>
<reference evidence="3" key="1">
    <citation type="submission" date="2023-07" db="EMBL/GenBank/DDBJ databases">
        <title>30 novel species of actinomycetes from the DSMZ collection.</title>
        <authorList>
            <person name="Nouioui I."/>
        </authorList>
    </citation>
    <scope>NUCLEOTIDE SEQUENCE [LARGE SCALE GENOMIC DNA]</scope>
    <source>
        <strain evidence="3">DSM 41699</strain>
    </source>
</reference>
<feature type="domain" description="ANTAR" evidence="1">
    <location>
        <begin position="24"/>
        <end position="85"/>
    </location>
</feature>
<dbReference type="InterPro" id="IPR036388">
    <property type="entry name" value="WH-like_DNA-bd_sf"/>
</dbReference>
<name>A0ABU2U0H6_9ACTN</name>
<evidence type="ECO:0000313" key="2">
    <source>
        <dbReference type="EMBL" id="MDT0466590.1"/>
    </source>
</evidence>
<dbReference type="InterPro" id="IPR011006">
    <property type="entry name" value="CheY-like_superfamily"/>
</dbReference>
<dbReference type="RefSeq" id="WP_311698049.1">
    <property type="nucleotide sequence ID" value="NZ_JAVREY010000039.1"/>
</dbReference>
<dbReference type="PROSITE" id="PS50921">
    <property type="entry name" value="ANTAR"/>
    <property type="match status" value="1"/>
</dbReference>
<dbReference type="Pfam" id="PF03861">
    <property type="entry name" value="ANTAR"/>
    <property type="match status" value="1"/>
</dbReference>
<organism evidence="2 3">
    <name type="scientific">Streptomyces gibsoniae</name>
    <dbReference type="NCBI Taxonomy" id="3075529"/>
    <lineage>
        <taxon>Bacteria</taxon>
        <taxon>Bacillati</taxon>
        <taxon>Actinomycetota</taxon>
        <taxon>Actinomycetes</taxon>
        <taxon>Kitasatosporales</taxon>
        <taxon>Streptomycetaceae</taxon>
        <taxon>Streptomyces</taxon>
    </lineage>
</organism>
<accession>A0ABU2U0H6</accession>
<dbReference type="SMART" id="SM01012">
    <property type="entry name" value="ANTAR"/>
    <property type="match status" value="1"/>
</dbReference>
<proteinExistence type="predicted"/>
<evidence type="ECO:0000313" key="3">
    <source>
        <dbReference type="Proteomes" id="UP001183809"/>
    </source>
</evidence>
<evidence type="ECO:0000259" key="1">
    <source>
        <dbReference type="PROSITE" id="PS50921"/>
    </source>
</evidence>
<sequence>MALSGLSGCPSLEPLSETELARDVRRLCAENERLRRALTGDAVRNQAVGVLAVLGRVTPEDACRALREVARRIGTDLDDLAAGVVRFAQGGDLPHEELGELRRVLDGCTGDSGRREQPSTAT</sequence>
<gene>
    <name evidence="2" type="ORF">RM764_26905</name>
</gene>